<dbReference type="Pfam" id="PF06532">
    <property type="entry name" value="NrsF"/>
    <property type="match status" value="1"/>
</dbReference>
<dbReference type="EMBL" id="NOXS01000035">
    <property type="protein sequence ID" value="OYQ16888.1"/>
    <property type="molecule type" value="Genomic_DNA"/>
</dbReference>
<feature type="transmembrane region" description="Helical" evidence="1">
    <location>
        <begin position="156"/>
        <end position="176"/>
    </location>
</feature>
<keyword evidence="1" id="KW-1133">Transmembrane helix</keyword>
<name>A0A255XIX2_9PROT</name>
<accession>A0A255XIX2</accession>
<comment type="caution">
    <text evidence="2">The sequence shown here is derived from an EMBL/GenBank/DDBJ whole genome shotgun (WGS) entry which is preliminary data.</text>
</comment>
<keyword evidence="1" id="KW-0812">Transmembrane</keyword>
<gene>
    <name evidence="2" type="ORF">CHR90_18140</name>
</gene>
<evidence type="ECO:0000313" key="3">
    <source>
        <dbReference type="Proteomes" id="UP000216361"/>
    </source>
</evidence>
<dbReference type="InterPro" id="IPR009495">
    <property type="entry name" value="NrsF"/>
</dbReference>
<feature type="transmembrane region" description="Helical" evidence="1">
    <location>
        <begin position="89"/>
        <end position="106"/>
    </location>
</feature>
<feature type="transmembrane region" description="Helical" evidence="1">
    <location>
        <begin position="27"/>
        <end position="44"/>
    </location>
</feature>
<protein>
    <recommendedName>
        <fullName evidence="4">DUF1109 domain-containing protein</fullName>
    </recommendedName>
</protein>
<sequence length="211" mass="22474">MDSARLIDLLSTELPPVRRLRPPGVRALGWLSVTGLFLGLIIWANGLRPDFDTMAAQPRFLGETAAILLTGITAALAAFKLSIPGAAPALRYLPLLPLAAWLLLIGKGCLDDANAGTLYWGISTHCLQQIGWTGLVSGVPMLLMLRRAAPFERLPLALLAGLASASLAAFAMSLYHSYDTSLIVLVSHGLIMALLTLGFGLIGPAVLRRRI</sequence>
<evidence type="ECO:0008006" key="4">
    <source>
        <dbReference type="Google" id="ProtNLM"/>
    </source>
</evidence>
<reference evidence="2 3" key="1">
    <citation type="submission" date="2017-07" db="EMBL/GenBank/DDBJ databases">
        <title>Elstera cyanobacteriorum sp. nov., a novel bacterium isolated from cyanobacterial aggregates in a eutrophic lake.</title>
        <authorList>
            <person name="Cai H."/>
        </authorList>
    </citation>
    <scope>NUCLEOTIDE SEQUENCE [LARGE SCALE GENOMIC DNA]</scope>
    <source>
        <strain evidence="2 3">TH019</strain>
    </source>
</reference>
<feature type="transmembrane region" description="Helical" evidence="1">
    <location>
        <begin position="182"/>
        <end position="207"/>
    </location>
</feature>
<keyword evidence="1" id="KW-0472">Membrane</keyword>
<dbReference type="RefSeq" id="WP_094410526.1">
    <property type="nucleotide sequence ID" value="NZ_BMJZ01000003.1"/>
</dbReference>
<dbReference type="OrthoDB" id="6024860at2"/>
<evidence type="ECO:0000313" key="2">
    <source>
        <dbReference type="EMBL" id="OYQ16888.1"/>
    </source>
</evidence>
<feature type="transmembrane region" description="Helical" evidence="1">
    <location>
        <begin position="118"/>
        <end position="144"/>
    </location>
</feature>
<organism evidence="2 3">
    <name type="scientific">Elstera cyanobacteriorum</name>
    <dbReference type="NCBI Taxonomy" id="2022747"/>
    <lineage>
        <taxon>Bacteria</taxon>
        <taxon>Pseudomonadati</taxon>
        <taxon>Pseudomonadota</taxon>
        <taxon>Alphaproteobacteria</taxon>
        <taxon>Rhodospirillales</taxon>
        <taxon>Rhodospirillaceae</taxon>
        <taxon>Elstera</taxon>
    </lineage>
</organism>
<dbReference type="AlphaFoldDB" id="A0A255XIX2"/>
<proteinExistence type="predicted"/>
<dbReference type="Proteomes" id="UP000216361">
    <property type="component" value="Unassembled WGS sequence"/>
</dbReference>
<evidence type="ECO:0000256" key="1">
    <source>
        <dbReference type="SAM" id="Phobius"/>
    </source>
</evidence>
<feature type="transmembrane region" description="Helical" evidence="1">
    <location>
        <begin position="64"/>
        <end position="82"/>
    </location>
</feature>
<keyword evidence="3" id="KW-1185">Reference proteome</keyword>